<feature type="coiled-coil region" evidence="1">
    <location>
        <begin position="310"/>
        <end position="341"/>
    </location>
</feature>
<reference evidence="4 5" key="1">
    <citation type="journal article" date="2019" name="Sci. Rep.">
        <title>Comparative genomics of chytrid fungi reveal insights into the obligate biotrophic and pathogenic lifestyle of Synchytrium endobioticum.</title>
        <authorList>
            <person name="van de Vossenberg B.T.L.H."/>
            <person name="Warris S."/>
            <person name="Nguyen H.D.T."/>
            <person name="van Gent-Pelzer M.P.E."/>
            <person name="Joly D.L."/>
            <person name="van de Geest H.C."/>
            <person name="Bonants P.J.M."/>
            <person name="Smith D.S."/>
            <person name="Levesque C.A."/>
            <person name="van der Lee T.A.J."/>
        </authorList>
    </citation>
    <scope>NUCLEOTIDE SEQUENCE [LARGE SCALE GENOMIC DNA]</scope>
    <source>
        <strain evidence="4 5">CBS 809.83</strain>
    </source>
</reference>
<evidence type="ECO:0000256" key="1">
    <source>
        <dbReference type="SAM" id="Coils"/>
    </source>
</evidence>
<evidence type="ECO:0008006" key="6">
    <source>
        <dbReference type="Google" id="ProtNLM"/>
    </source>
</evidence>
<gene>
    <name evidence="4" type="ORF">PhCBS80983_g05308</name>
</gene>
<sequence>MPSTSSLITGLCIAAVVGSAHADMRIASTERKGFTDTQLQKDPSLANGRNGQFAAGKLARRQNAAVFPYQVPSTFGYAKLVAQAKNNNDNFLRSNVDNEANKRNTNTEAPKDMTPCRQDGLGNGPAMTLTAGQNFEIPLQFNNPHDGECEVNIWTNMQAAVPDVAPITRFPCGGGFAQNRPNVTIPADFPNVCGAGAGCVMQLYWHTVEPRTYAVCTDVQINAGAAPAGAGAAAPARLRTRQESTVVFNKALLYADSFDTAHIDSTHSGYRGQQPALVGANLAARIEMQSFTGNGGLLKDAEPKAVIATRNNLRGQVEAAVKQAERAATKQNKAAQKALDAGGARGANGAFEGEQFNVVLNPQAKRQFTNTYVTNVDYVAIAASFAPKFAAAGLSQQGVATKDSLATDTALVAGMKKNNLKQAANLAALPASYLKALGPISQRMLARRAAGVEDEEDALFNDGEGQANPDDEGNEE</sequence>
<feature type="compositionally biased region" description="Polar residues" evidence="2">
    <location>
        <begin position="90"/>
        <end position="108"/>
    </location>
</feature>
<keyword evidence="5" id="KW-1185">Reference proteome</keyword>
<keyword evidence="1" id="KW-0175">Coiled coil</keyword>
<keyword evidence="3" id="KW-0732">Signal</keyword>
<dbReference type="EMBL" id="QEAQ01000109">
    <property type="protein sequence ID" value="TPX55444.1"/>
    <property type="molecule type" value="Genomic_DNA"/>
</dbReference>
<organism evidence="4 5">
    <name type="scientific">Powellomyces hirtus</name>
    <dbReference type="NCBI Taxonomy" id="109895"/>
    <lineage>
        <taxon>Eukaryota</taxon>
        <taxon>Fungi</taxon>
        <taxon>Fungi incertae sedis</taxon>
        <taxon>Chytridiomycota</taxon>
        <taxon>Chytridiomycota incertae sedis</taxon>
        <taxon>Chytridiomycetes</taxon>
        <taxon>Spizellomycetales</taxon>
        <taxon>Powellomycetaceae</taxon>
        <taxon>Powellomyces</taxon>
    </lineage>
</organism>
<evidence type="ECO:0000256" key="2">
    <source>
        <dbReference type="SAM" id="MobiDB-lite"/>
    </source>
</evidence>
<evidence type="ECO:0000313" key="5">
    <source>
        <dbReference type="Proteomes" id="UP000318582"/>
    </source>
</evidence>
<feature type="region of interest" description="Disordered" evidence="2">
    <location>
        <begin position="90"/>
        <end position="116"/>
    </location>
</feature>
<comment type="caution">
    <text evidence="4">The sequence shown here is derived from an EMBL/GenBank/DDBJ whole genome shotgun (WGS) entry which is preliminary data.</text>
</comment>
<evidence type="ECO:0000256" key="3">
    <source>
        <dbReference type="SAM" id="SignalP"/>
    </source>
</evidence>
<dbReference type="AlphaFoldDB" id="A0A507DUL5"/>
<feature type="signal peptide" evidence="3">
    <location>
        <begin position="1"/>
        <end position="22"/>
    </location>
</feature>
<feature type="chain" id="PRO_5021317196" description="Chitin-binding type-4 domain-containing protein" evidence="3">
    <location>
        <begin position="23"/>
        <end position="476"/>
    </location>
</feature>
<name>A0A507DUL5_9FUNG</name>
<protein>
    <recommendedName>
        <fullName evidence="6">Chitin-binding type-4 domain-containing protein</fullName>
    </recommendedName>
</protein>
<evidence type="ECO:0000313" key="4">
    <source>
        <dbReference type="EMBL" id="TPX55444.1"/>
    </source>
</evidence>
<accession>A0A507DUL5</accession>
<feature type="region of interest" description="Disordered" evidence="2">
    <location>
        <begin position="449"/>
        <end position="476"/>
    </location>
</feature>
<proteinExistence type="predicted"/>
<dbReference type="Proteomes" id="UP000318582">
    <property type="component" value="Unassembled WGS sequence"/>
</dbReference>